<gene>
    <name evidence="5" type="ORF">FEF09_27980</name>
</gene>
<dbReference type="SUPFAM" id="SSF55486">
    <property type="entry name" value="Metalloproteases ('zincins'), catalytic domain"/>
    <property type="match status" value="1"/>
</dbReference>
<feature type="domain" description="EcxA zinc-binding" evidence="2">
    <location>
        <begin position="417"/>
        <end position="724"/>
    </location>
</feature>
<dbReference type="InterPro" id="IPR033428">
    <property type="entry name" value="DUF5118"/>
</dbReference>
<dbReference type="PANTHER" id="PTHR38478">
    <property type="entry name" value="PEPTIDASE M1A AND M12B"/>
    <property type="match status" value="1"/>
</dbReference>
<keyword evidence="6" id="KW-1185">Reference proteome</keyword>
<dbReference type="EMBL" id="VOHS01000064">
    <property type="protein sequence ID" value="TWV92769.1"/>
    <property type="molecule type" value="Genomic_DNA"/>
</dbReference>
<evidence type="ECO:0000256" key="1">
    <source>
        <dbReference type="SAM" id="SignalP"/>
    </source>
</evidence>
<comment type="caution">
    <text evidence="5">The sequence shown here is derived from an EMBL/GenBank/DDBJ whole genome shotgun (WGS) entry which is preliminary data.</text>
</comment>
<sequence length="812" mass="92319">MKRITMGLSLLTMVMAAHAQDKSKPAGDSAKVSKSMPYEKVITKDAITHQGMFNVHLVDNKYYFEIPDSLLKRDILVVTRFVGTPELSGVYAGEKANERTIYFEKGQGNKLLMRVDVFSVRVKDENQALAKAVQSSAIKPIAAAFDIKTVNSANGNMVIDVTDFLKKDNSALSMDAEVKNDLKLGSIADDRSFITSVNAYPINIEVRTTRTYTTSGAAIPAAALSGAVTLEMNVSMVLLPKEPMRKRLFDERVGFMANKYILFDEDAQVSQEKYLIQRYRLEPKPEDLEKYKRGELVEPVKQIVYYIDPATPKKWRPYLIAGVNDWQKAFEQAGFKNAIVAKEWPEGDTTMSLEDARFSVIRYLASPIPNAYGPRISDPRSGEIIESHVGWYHNVMKLIHDWYMIQVGPNDVRARKMVFDDELMGDLIRFVSSHEIGHTIGLRHNMGASSQTPVEKLRDKAWVEANGHTVSIMDYARFNYVAQPEDNIGKAGLYPRIGAYDKWAIQWGYKLIFNTSDEYADSKILNKWIVDSLAANPRLWFGGEGKGEDPRSQTEDLGDDVMVANEYGIKNLKRVVPELVKWTAEEGDMDDNLERIYKGVVKQYTKYLYHVMKYIGGQYVTRKSTEQSGDVYEKLPKAKVKEAVSFIGRNLMEPPLWLYDKSITSRLNIFEMDEIMTLQNNMMTTILNAGMMYNLLQRYTNGKEQYTVTEYLNDVKKAIWKPLTGDPVKDTYYRGVQRMYVEKLVMAINTSKLKEGKLLNNLERSDASLYARTHLQTIKNELMISNVPGALNQAHKTILIREIDKSLKGDDK</sequence>
<dbReference type="InterPro" id="IPR024079">
    <property type="entry name" value="MetalloPept_cat_dom_sf"/>
</dbReference>
<proteinExistence type="predicted"/>
<dbReference type="Pfam" id="PF17162">
    <property type="entry name" value="DUF5118"/>
    <property type="match status" value="1"/>
</dbReference>
<dbReference type="CDD" id="cd04276">
    <property type="entry name" value="ZnMc_MMP_like_2"/>
    <property type="match status" value="1"/>
</dbReference>
<keyword evidence="5" id="KW-0378">Hydrolase</keyword>
<keyword evidence="1" id="KW-0732">Signal</keyword>
<reference evidence="5 6" key="1">
    <citation type="submission" date="2019-08" db="EMBL/GenBank/DDBJ databases">
        <title>Whole genome sequencing of chitin degrading bacteria Chitinophaga pinensis YS16.</title>
        <authorList>
            <person name="Singh R.P."/>
            <person name="Manchanda G."/>
            <person name="Maurya I.K."/>
            <person name="Joshi N.K."/>
            <person name="Srivastava A.K."/>
        </authorList>
    </citation>
    <scope>NUCLEOTIDE SEQUENCE [LARGE SCALE GENOMIC DNA]</scope>
    <source>
        <strain evidence="5 6">YS-16</strain>
    </source>
</reference>
<accession>A0A5C6LLI9</accession>
<name>A0A5C6LLI9_9BACT</name>
<feature type="domain" description="DUF5117" evidence="3">
    <location>
        <begin position="93"/>
        <end position="284"/>
    </location>
</feature>
<evidence type="ECO:0000259" key="2">
    <source>
        <dbReference type="Pfam" id="PF16313"/>
    </source>
</evidence>
<dbReference type="RefSeq" id="WP_146308144.1">
    <property type="nucleotide sequence ID" value="NZ_VOHS01000064.1"/>
</dbReference>
<evidence type="ECO:0000313" key="6">
    <source>
        <dbReference type="Proteomes" id="UP000318815"/>
    </source>
</evidence>
<dbReference type="InterPro" id="IPR032534">
    <property type="entry name" value="EcxA_zinc-bd"/>
</dbReference>
<keyword evidence="5" id="KW-0645">Protease</keyword>
<dbReference type="InterPro" id="IPR034032">
    <property type="entry name" value="Zn_MMP-like_bac"/>
</dbReference>
<dbReference type="Pfam" id="PF16313">
    <property type="entry name" value="DUF4953"/>
    <property type="match status" value="1"/>
</dbReference>
<dbReference type="PANTHER" id="PTHR38478:SF1">
    <property type="entry name" value="ZINC DEPENDENT METALLOPROTEASE DOMAIN LIPOPROTEIN"/>
    <property type="match status" value="1"/>
</dbReference>
<feature type="domain" description="DUF5118" evidence="4">
    <location>
        <begin position="36"/>
        <end position="83"/>
    </location>
</feature>
<dbReference type="InterPro" id="IPR033413">
    <property type="entry name" value="DUF5117"/>
</dbReference>
<protein>
    <submittedName>
        <fullName evidence="5">Zinc-dependent metalloprotease</fullName>
    </submittedName>
</protein>
<dbReference type="Pfam" id="PF17148">
    <property type="entry name" value="DUF5117"/>
    <property type="match status" value="1"/>
</dbReference>
<feature type="signal peptide" evidence="1">
    <location>
        <begin position="1"/>
        <end position="19"/>
    </location>
</feature>
<evidence type="ECO:0000259" key="4">
    <source>
        <dbReference type="Pfam" id="PF17162"/>
    </source>
</evidence>
<organism evidence="5 6">
    <name type="scientific">Chitinophaga pinensis</name>
    <dbReference type="NCBI Taxonomy" id="79329"/>
    <lineage>
        <taxon>Bacteria</taxon>
        <taxon>Pseudomonadati</taxon>
        <taxon>Bacteroidota</taxon>
        <taxon>Chitinophagia</taxon>
        <taxon>Chitinophagales</taxon>
        <taxon>Chitinophagaceae</taxon>
        <taxon>Chitinophaga</taxon>
    </lineage>
</organism>
<keyword evidence="5" id="KW-0482">Metalloprotease</keyword>
<evidence type="ECO:0000313" key="5">
    <source>
        <dbReference type="EMBL" id="TWV92769.1"/>
    </source>
</evidence>
<dbReference type="OrthoDB" id="9776599at2"/>
<dbReference type="Gene3D" id="3.40.390.10">
    <property type="entry name" value="Collagenase (Catalytic Domain)"/>
    <property type="match status" value="1"/>
</dbReference>
<dbReference type="AlphaFoldDB" id="A0A5C6LLI9"/>
<evidence type="ECO:0000259" key="3">
    <source>
        <dbReference type="Pfam" id="PF17148"/>
    </source>
</evidence>
<dbReference type="GO" id="GO:0006508">
    <property type="term" value="P:proteolysis"/>
    <property type="evidence" value="ECO:0007669"/>
    <property type="project" value="UniProtKB-KW"/>
</dbReference>
<dbReference type="Proteomes" id="UP000318815">
    <property type="component" value="Unassembled WGS sequence"/>
</dbReference>
<dbReference type="GO" id="GO:0008237">
    <property type="term" value="F:metallopeptidase activity"/>
    <property type="evidence" value="ECO:0007669"/>
    <property type="project" value="UniProtKB-KW"/>
</dbReference>
<feature type="chain" id="PRO_5022918891" evidence="1">
    <location>
        <begin position="20"/>
        <end position="812"/>
    </location>
</feature>